<evidence type="ECO:0000313" key="1">
    <source>
        <dbReference type="EMBL" id="PTE74132.1"/>
    </source>
</evidence>
<dbReference type="Proteomes" id="UP000242547">
    <property type="component" value="Unassembled WGS sequence"/>
</dbReference>
<evidence type="ECO:0000313" key="2">
    <source>
        <dbReference type="Proteomes" id="UP000242547"/>
    </source>
</evidence>
<protein>
    <submittedName>
        <fullName evidence="1">Uncharacterized protein</fullName>
    </submittedName>
</protein>
<dbReference type="EMBL" id="PYZL01000011">
    <property type="protein sequence ID" value="PTE74132.1"/>
    <property type="molecule type" value="Genomic_DNA"/>
</dbReference>
<name>A0A2T4KJD5_9STAP</name>
<gene>
    <name evidence="1" type="ORF">BUY44_03035</name>
</gene>
<sequence>MLMAKYEVLKTFKDLQDNDKLYEKGKTFPRPANKKIDEERILELSSSDNRQRKPLIKKIED</sequence>
<accession>A0A2T4KJD5</accession>
<dbReference type="AlphaFoldDB" id="A0A2T4KJD5"/>
<comment type="caution">
    <text evidence="1">The sequence shown here is derived from an EMBL/GenBank/DDBJ whole genome shotgun (WGS) entry which is preliminary data.</text>
</comment>
<reference evidence="1 2" key="1">
    <citation type="journal article" date="2016" name="Front. Microbiol.">
        <title>Comprehensive Phylogenetic Analysis of Bovine Non-aureus Staphylococci Species Based on Whole-Genome Sequencing.</title>
        <authorList>
            <person name="Naushad S."/>
            <person name="Barkema H.W."/>
            <person name="Luby C."/>
            <person name="Condas L.A."/>
            <person name="Nobrega D.B."/>
            <person name="Carson D.A."/>
            <person name="De Buck J."/>
        </authorList>
    </citation>
    <scope>NUCLEOTIDE SEQUENCE [LARGE SCALE GENOMIC DNA]</scope>
    <source>
        <strain evidence="1 2">SNUC 761</strain>
    </source>
</reference>
<organism evidence="1 2">
    <name type="scientific">Staphylococcus devriesei</name>
    <dbReference type="NCBI Taxonomy" id="586733"/>
    <lineage>
        <taxon>Bacteria</taxon>
        <taxon>Bacillati</taxon>
        <taxon>Bacillota</taxon>
        <taxon>Bacilli</taxon>
        <taxon>Bacillales</taxon>
        <taxon>Staphylococcaceae</taxon>
        <taxon>Staphylococcus</taxon>
    </lineage>
</organism>
<proteinExistence type="predicted"/>